<protein>
    <recommendedName>
        <fullName evidence="3">ISXO2-like transposase domain-containing protein</fullName>
    </recommendedName>
</protein>
<feature type="compositionally biased region" description="Low complexity" evidence="1">
    <location>
        <begin position="340"/>
        <end position="349"/>
    </location>
</feature>
<evidence type="ECO:0000256" key="1">
    <source>
        <dbReference type="SAM" id="MobiDB-lite"/>
    </source>
</evidence>
<feature type="domain" description="ISXO2-like transposase" evidence="3">
    <location>
        <begin position="121"/>
        <end position="249"/>
    </location>
</feature>
<dbReference type="InterPro" id="IPR024445">
    <property type="entry name" value="Tnp_ISXO2-like"/>
</dbReference>
<evidence type="ECO:0000313" key="4">
    <source>
        <dbReference type="EMBL" id="CEM24460.1"/>
    </source>
</evidence>
<keyword evidence="2" id="KW-1133">Transmembrane helix</keyword>
<sequence>MLLGTGTERLACPSCKRGLRKGSKNHIVTHRCRNTDCHRDLKSFSERAGGFLQKTGGRVHLGLGMIIKLVYYVLVGVAFGTMINMTKHSQHTVSDYTHYIEAVMAEDILRNGWGRRFGGNLIGGEDEEVEMDETKMGACKDGKGHPVEGVWVLVAVCRRTGRFVAEPVRCRCKKTIKWFLDRHVDKRSTLYTDGWAAYQAKGVGPSFKCHRWVNHKKEFVADDGTNTNTVEGLNFGLKQWTRRRNWRFESIIVPLLACAWRTAYSGQFWTEFWRAASEVRFPGHPYETDGHSRTVIANYMDLLNRPPPCNCAEKKARRRAKREAAKARAIRREARRAALPKKAPAGMSDSESESDDPFERQAESALLDYLYREERFERAAKMARIDHSDK</sequence>
<feature type="transmembrane region" description="Helical" evidence="2">
    <location>
        <begin position="61"/>
        <end position="83"/>
    </location>
</feature>
<keyword evidence="2" id="KW-0472">Membrane</keyword>
<dbReference type="VEuPathDB" id="CryptoDB:Cvel_20569"/>
<dbReference type="AlphaFoldDB" id="A0A0G4G7R8"/>
<dbReference type="PhylomeDB" id="A0A0G4G7R8"/>
<accession>A0A0G4G7R8</accession>
<dbReference type="EMBL" id="CDMZ01000946">
    <property type="protein sequence ID" value="CEM24460.1"/>
    <property type="molecule type" value="Genomic_DNA"/>
</dbReference>
<name>A0A0G4G7R8_9ALVE</name>
<dbReference type="InterPro" id="IPR053164">
    <property type="entry name" value="IS1016-like_transposase"/>
</dbReference>
<evidence type="ECO:0000259" key="3">
    <source>
        <dbReference type="SMART" id="SM01126"/>
    </source>
</evidence>
<proteinExistence type="predicted"/>
<dbReference type="PANTHER" id="PTHR47163">
    <property type="entry name" value="DDE_TNP_IS1595 DOMAIN-CONTAINING PROTEIN"/>
    <property type="match status" value="1"/>
</dbReference>
<dbReference type="PANTHER" id="PTHR47163:SF2">
    <property type="entry name" value="SI:DKEY-17M8.2"/>
    <property type="match status" value="1"/>
</dbReference>
<dbReference type="SMART" id="SM01126">
    <property type="entry name" value="DDE_Tnp_IS1595"/>
    <property type="match status" value="1"/>
</dbReference>
<organism evidence="4">
    <name type="scientific">Chromera velia CCMP2878</name>
    <dbReference type="NCBI Taxonomy" id="1169474"/>
    <lineage>
        <taxon>Eukaryota</taxon>
        <taxon>Sar</taxon>
        <taxon>Alveolata</taxon>
        <taxon>Colpodellida</taxon>
        <taxon>Chromeraceae</taxon>
        <taxon>Chromera</taxon>
    </lineage>
</organism>
<dbReference type="Pfam" id="PF12762">
    <property type="entry name" value="DDE_Tnp_IS1595"/>
    <property type="match status" value="1"/>
</dbReference>
<reference evidence="4" key="1">
    <citation type="submission" date="2014-11" db="EMBL/GenBank/DDBJ databases">
        <authorList>
            <person name="Otto D Thomas"/>
            <person name="Naeem Raeece"/>
        </authorList>
    </citation>
    <scope>NUCLEOTIDE SEQUENCE</scope>
</reference>
<evidence type="ECO:0000256" key="2">
    <source>
        <dbReference type="SAM" id="Phobius"/>
    </source>
</evidence>
<keyword evidence="2" id="KW-0812">Transmembrane</keyword>
<feature type="compositionally biased region" description="Basic and acidic residues" evidence="1">
    <location>
        <begin position="322"/>
        <end position="336"/>
    </location>
</feature>
<feature type="region of interest" description="Disordered" evidence="1">
    <location>
        <begin position="314"/>
        <end position="360"/>
    </location>
</feature>
<gene>
    <name evidence="4" type="ORF">Cvel_20569</name>
</gene>